<keyword evidence="3" id="KW-1003">Cell membrane</keyword>
<dbReference type="InterPro" id="IPR029044">
    <property type="entry name" value="Nucleotide-diphossugar_trans"/>
</dbReference>
<keyword evidence="4" id="KW-0808">Transferase</keyword>
<protein>
    <recommendedName>
        <fullName evidence="8">Glycosyltransferase 2-like domain-containing protein</fullName>
    </recommendedName>
</protein>
<dbReference type="SUPFAM" id="SSF53448">
    <property type="entry name" value="Nucleotide-diphospho-sugar transferases"/>
    <property type="match status" value="1"/>
</dbReference>
<dbReference type="Proteomes" id="UP001500831">
    <property type="component" value="Unassembled WGS sequence"/>
</dbReference>
<dbReference type="InterPro" id="IPR043148">
    <property type="entry name" value="TagF_C"/>
</dbReference>
<sequence>MINVPECSVVIITYNDAARLPRAVRSVLGQSLRNVEVIVSDDASTDDTEHVVRELQRRDPRVRYLRAEVNSGGCGAPRNRGVAAARAPYVMFLDSDDELTRHACKSMLLEIERTGADFVTGQISRLYERTGKTSSYYPALFARRRTVEGIAREPEMFLDSFSTNKLYRTDLVRRLPFREDMHYEDHVFSTTLYCAARRFAVVPWVVYLWHRSAAGSSARPSISLSITEMANVRSRIAAARLSDDILRRNGLGHLVHERQRRFVRQDLRVYLNPLPSRDPAWIAEFVAVTRPYLAEFTPEVFEPMDPLIRVCCSFILDGRPDELLVAARSLNGPKAPPRLATRRDGRTYWGGAPDPRREITPLRLAELPYTASRLRHEAAVTGEGTRITLAIRTYDPFGVLAAHPGWTAFLRLRGHRVPLTPRPQADGGHLSEVTVDLAAVRPGRLGFDGHDDPVVSVVRADGHVTSDRLLVVPAVEPLTVPVPGHRVTVRAEGAAAALRVTWRRTGLLRQVPRLRRARTRLLRRLGGPEAKLRVYRTLIRVLPPRRDLALFESDVGAGYTGSPRYIYEELRRRGAPIEAVWSVAGNRRAFPSDVKLVRRMSWRYIWTMARAGYWVDSHGLPLAYPKPRGTRYLQTWHGQGIKSIGFDAPDLRADFDGPRRRWRDAVARWDALVSPSAEFERVFIPANGYRGPVLRHGSPRCDVLVHGDDEAVRRVRDRLEIPPGHKVLLYAPTYRDRAKRSGRSVRADLTMMAEALAGDWTVILRTHPVERYRVPEHLRHFVRQAGSYPEVNDLILASDALLTDYSSLMCDYAVTGRPMLFLIDDWDEYRRTERGVYHDLPAIAPGPCLTTTGELIEALRDLDAVSASFAAKYAAFRELWCADEKGHAAARVVDAFFGTARTGAPAPVPPRLPDPADRHARPPAAEERVPVPPDRAATSLTRSGRAAPPGGATIPGAGTTTPNGGAAPPDGATVPGAGPPVPWHRTVTRRVVKRPPGWPR</sequence>
<feature type="region of interest" description="Disordered" evidence="7">
    <location>
        <begin position="903"/>
        <end position="1000"/>
    </location>
</feature>
<dbReference type="InterPro" id="IPR007554">
    <property type="entry name" value="Glycerophosphate_synth"/>
</dbReference>
<evidence type="ECO:0000256" key="2">
    <source>
        <dbReference type="ARBA" id="ARBA00010488"/>
    </source>
</evidence>
<dbReference type="Pfam" id="PF00535">
    <property type="entry name" value="Glycos_transf_2"/>
    <property type="match status" value="1"/>
</dbReference>
<evidence type="ECO:0000256" key="6">
    <source>
        <dbReference type="ARBA" id="ARBA00023136"/>
    </source>
</evidence>
<evidence type="ECO:0000256" key="3">
    <source>
        <dbReference type="ARBA" id="ARBA00022475"/>
    </source>
</evidence>
<accession>A0ABP6IMQ3</accession>
<evidence type="ECO:0000256" key="5">
    <source>
        <dbReference type="ARBA" id="ARBA00022944"/>
    </source>
</evidence>
<dbReference type="InterPro" id="IPR001173">
    <property type="entry name" value="Glyco_trans_2-like"/>
</dbReference>
<dbReference type="InterPro" id="IPR051612">
    <property type="entry name" value="Teichoic_Acid_Biosynth"/>
</dbReference>
<evidence type="ECO:0000256" key="7">
    <source>
        <dbReference type="SAM" id="MobiDB-lite"/>
    </source>
</evidence>
<dbReference type="Pfam" id="PF04464">
    <property type="entry name" value="Glyphos_transf"/>
    <property type="match status" value="1"/>
</dbReference>
<gene>
    <name evidence="9" type="ORF">GCM10010517_56230</name>
</gene>
<reference evidence="10" key="1">
    <citation type="journal article" date="2019" name="Int. J. Syst. Evol. Microbiol.">
        <title>The Global Catalogue of Microorganisms (GCM) 10K type strain sequencing project: providing services to taxonomists for standard genome sequencing and annotation.</title>
        <authorList>
            <consortium name="The Broad Institute Genomics Platform"/>
            <consortium name="The Broad Institute Genome Sequencing Center for Infectious Disease"/>
            <person name="Wu L."/>
            <person name="Ma J."/>
        </authorList>
    </citation>
    <scope>NUCLEOTIDE SEQUENCE [LARGE SCALE GENOMIC DNA]</scope>
    <source>
        <strain evidence="10">JCM 6242</strain>
    </source>
</reference>
<comment type="caution">
    <text evidence="9">The sequence shown here is derived from an EMBL/GenBank/DDBJ whole genome shotgun (WGS) entry which is preliminary data.</text>
</comment>
<name>A0ABP6IMQ3_9ACTN</name>
<feature type="compositionally biased region" description="Low complexity" evidence="7">
    <location>
        <begin position="946"/>
        <end position="976"/>
    </location>
</feature>
<keyword evidence="6" id="KW-0472">Membrane</keyword>
<evidence type="ECO:0000313" key="10">
    <source>
        <dbReference type="Proteomes" id="UP001500831"/>
    </source>
</evidence>
<feature type="compositionally biased region" description="Basic and acidic residues" evidence="7">
    <location>
        <begin position="914"/>
        <end position="929"/>
    </location>
</feature>
<dbReference type="EMBL" id="BAAAVI010000048">
    <property type="protein sequence ID" value="GAA2891832.1"/>
    <property type="molecule type" value="Genomic_DNA"/>
</dbReference>
<dbReference type="PANTHER" id="PTHR37316:SF3">
    <property type="entry name" value="TEICHOIC ACID GLYCEROL-PHOSPHATE TRANSFERASE"/>
    <property type="match status" value="1"/>
</dbReference>
<dbReference type="PANTHER" id="PTHR37316">
    <property type="entry name" value="TEICHOIC ACID GLYCEROL-PHOSPHATE PRIMASE"/>
    <property type="match status" value="1"/>
</dbReference>
<dbReference type="InterPro" id="IPR043149">
    <property type="entry name" value="TagF_N"/>
</dbReference>
<dbReference type="CDD" id="cd00761">
    <property type="entry name" value="Glyco_tranf_GTA_type"/>
    <property type="match status" value="1"/>
</dbReference>
<dbReference type="Gene3D" id="3.40.50.12580">
    <property type="match status" value="1"/>
</dbReference>
<dbReference type="Gene3D" id="3.40.50.11820">
    <property type="match status" value="1"/>
</dbReference>
<comment type="subcellular location">
    <subcellularLocation>
        <location evidence="1">Cell membrane</location>
        <topology evidence="1">Peripheral membrane protein</topology>
    </subcellularLocation>
</comment>
<evidence type="ECO:0000259" key="8">
    <source>
        <dbReference type="Pfam" id="PF00535"/>
    </source>
</evidence>
<evidence type="ECO:0000313" key="9">
    <source>
        <dbReference type="EMBL" id="GAA2891832.1"/>
    </source>
</evidence>
<organism evidence="9 10">
    <name type="scientific">Streptosporangium fragile</name>
    <dbReference type="NCBI Taxonomy" id="46186"/>
    <lineage>
        <taxon>Bacteria</taxon>
        <taxon>Bacillati</taxon>
        <taxon>Actinomycetota</taxon>
        <taxon>Actinomycetes</taxon>
        <taxon>Streptosporangiales</taxon>
        <taxon>Streptosporangiaceae</taxon>
        <taxon>Streptosporangium</taxon>
    </lineage>
</organism>
<dbReference type="Gene3D" id="3.90.550.10">
    <property type="entry name" value="Spore Coat Polysaccharide Biosynthesis Protein SpsA, Chain A"/>
    <property type="match status" value="1"/>
</dbReference>
<dbReference type="SUPFAM" id="SSF53756">
    <property type="entry name" value="UDP-Glycosyltransferase/glycogen phosphorylase"/>
    <property type="match status" value="1"/>
</dbReference>
<evidence type="ECO:0000256" key="4">
    <source>
        <dbReference type="ARBA" id="ARBA00022679"/>
    </source>
</evidence>
<dbReference type="RefSeq" id="WP_344977890.1">
    <property type="nucleotide sequence ID" value="NZ_BAAAVI010000048.1"/>
</dbReference>
<feature type="domain" description="Glycosyltransferase 2-like" evidence="8">
    <location>
        <begin position="8"/>
        <end position="173"/>
    </location>
</feature>
<keyword evidence="10" id="KW-1185">Reference proteome</keyword>
<keyword evidence="5" id="KW-0777">Teichoic acid biosynthesis</keyword>
<evidence type="ECO:0000256" key="1">
    <source>
        <dbReference type="ARBA" id="ARBA00004202"/>
    </source>
</evidence>
<comment type="similarity">
    <text evidence="2">Belongs to the CDP-glycerol glycerophosphotransferase family.</text>
</comment>
<proteinExistence type="inferred from homology"/>